<sequence length="357" mass="38910">MPSIGVHVECHDPKGLRQRHYQFHDRHLPSQKYVSLFKELQSRLEQDVSADTGVKIHVQSNPGPGPEFPSSCSSPGKLKFTEDGWFLQPARHHHQQEGLAHPRVRYPRLGAFEVVVVDPVDLGPLTKHFKAFSKIGTGKWPQVDALCNRLKQVLDAARSGDAQEVGRIVGRMQQISEGGGGAASADSTRCAAPAPALRQGSPGQAERPAASREARAPPPRGPAPELLRPEALAGYWRSDNPKDSMLVECGRVTWASRPDVQAWLKAFGHDRVLLTGPFDTTHKGILQGTPKDGSLVWDDGDVWMRYGSHGTHPSPRANLNGLFAELPTEGQRPCPLGVATSSAPRAARRRPARPSEA</sequence>
<dbReference type="Proteomes" id="UP001189429">
    <property type="component" value="Unassembled WGS sequence"/>
</dbReference>
<feature type="region of interest" description="Disordered" evidence="1">
    <location>
        <begin position="176"/>
        <end position="225"/>
    </location>
</feature>
<reference evidence="2" key="1">
    <citation type="submission" date="2023-10" db="EMBL/GenBank/DDBJ databases">
        <authorList>
            <person name="Chen Y."/>
            <person name="Shah S."/>
            <person name="Dougan E. K."/>
            <person name="Thang M."/>
            <person name="Chan C."/>
        </authorList>
    </citation>
    <scope>NUCLEOTIDE SEQUENCE [LARGE SCALE GENOMIC DNA]</scope>
</reference>
<comment type="caution">
    <text evidence="2">The sequence shown here is derived from an EMBL/GenBank/DDBJ whole genome shotgun (WGS) entry which is preliminary data.</text>
</comment>
<feature type="region of interest" description="Disordered" evidence="1">
    <location>
        <begin position="332"/>
        <end position="357"/>
    </location>
</feature>
<protein>
    <submittedName>
        <fullName evidence="2">Uncharacterized protein</fullName>
    </submittedName>
</protein>
<organism evidence="2 3">
    <name type="scientific">Prorocentrum cordatum</name>
    <dbReference type="NCBI Taxonomy" id="2364126"/>
    <lineage>
        <taxon>Eukaryota</taxon>
        <taxon>Sar</taxon>
        <taxon>Alveolata</taxon>
        <taxon>Dinophyceae</taxon>
        <taxon>Prorocentrales</taxon>
        <taxon>Prorocentraceae</taxon>
        <taxon>Prorocentrum</taxon>
    </lineage>
</organism>
<gene>
    <name evidence="2" type="ORF">PCOR1329_LOCUS34531</name>
</gene>
<dbReference type="EMBL" id="CAUYUJ010014237">
    <property type="protein sequence ID" value="CAK0838624.1"/>
    <property type="molecule type" value="Genomic_DNA"/>
</dbReference>
<accession>A0ABN9T181</accession>
<proteinExistence type="predicted"/>
<evidence type="ECO:0000313" key="3">
    <source>
        <dbReference type="Proteomes" id="UP001189429"/>
    </source>
</evidence>
<feature type="non-terminal residue" evidence="2">
    <location>
        <position position="357"/>
    </location>
</feature>
<feature type="compositionally biased region" description="Basic residues" evidence="1">
    <location>
        <begin position="346"/>
        <end position="357"/>
    </location>
</feature>
<keyword evidence="3" id="KW-1185">Reference proteome</keyword>
<evidence type="ECO:0000256" key="1">
    <source>
        <dbReference type="SAM" id="MobiDB-lite"/>
    </source>
</evidence>
<name>A0ABN9T181_9DINO</name>
<evidence type="ECO:0000313" key="2">
    <source>
        <dbReference type="EMBL" id="CAK0838624.1"/>
    </source>
</evidence>